<dbReference type="EMBL" id="JACVVK020000639">
    <property type="protein sequence ID" value="KAK7461223.1"/>
    <property type="molecule type" value="Genomic_DNA"/>
</dbReference>
<feature type="region of interest" description="Disordered" evidence="1">
    <location>
        <begin position="171"/>
        <end position="196"/>
    </location>
</feature>
<evidence type="ECO:0000313" key="3">
    <source>
        <dbReference type="Proteomes" id="UP001519460"/>
    </source>
</evidence>
<dbReference type="Proteomes" id="UP001519460">
    <property type="component" value="Unassembled WGS sequence"/>
</dbReference>
<gene>
    <name evidence="2" type="ORF">BaRGS_00038725</name>
</gene>
<comment type="caution">
    <text evidence="2">The sequence shown here is derived from an EMBL/GenBank/DDBJ whole genome shotgun (WGS) entry which is preliminary data.</text>
</comment>
<evidence type="ECO:0000313" key="2">
    <source>
        <dbReference type="EMBL" id="KAK7461223.1"/>
    </source>
</evidence>
<proteinExistence type="predicted"/>
<reference evidence="2 3" key="1">
    <citation type="journal article" date="2023" name="Sci. Data">
        <title>Genome assembly of the Korean intertidal mud-creeper Batillaria attramentaria.</title>
        <authorList>
            <person name="Patra A.K."/>
            <person name="Ho P.T."/>
            <person name="Jun S."/>
            <person name="Lee S.J."/>
            <person name="Kim Y."/>
            <person name="Won Y.J."/>
        </authorList>
    </citation>
    <scope>NUCLEOTIDE SEQUENCE [LARGE SCALE GENOMIC DNA]</scope>
    <source>
        <strain evidence="2">Wonlab-2016</strain>
    </source>
</reference>
<accession>A0ABD0J523</accession>
<evidence type="ECO:0000256" key="1">
    <source>
        <dbReference type="SAM" id="MobiDB-lite"/>
    </source>
</evidence>
<protein>
    <submittedName>
        <fullName evidence="2">Uncharacterized protein</fullName>
    </submittedName>
</protein>
<keyword evidence="3" id="KW-1185">Reference proteome</keyword>
<name>A0ABD0J523_9CAEN</name>
<sequence length="196" mass="21151">MDSTSLSNCLFVPRTLVVQSDGGYDVQVVGHSSSRLNCIVYLSAVVDPSSSVVVSRHTVLMRCRSTRIVTDSKESCIRFTPSSCSVQKWFPRAACRLTETKRIEVAGEFGGGGGSVGYKKPLMFYSLSGAICTPSVAMKMQHVSFLSPKSAYITTRGMEGCLSVHRAAPTIDKSRHPSPASQGQHDIIMARGSARN</sequence>
<dbReference type="AlphaFoldDB" id="A0ABD0J523"/>
<organism evidence="2 3">
    <name type="scientific">Batillaria attramentaria</name>
    <dbReference type="NCBI Taxonomy" id="370345"/>
    <lineage>
        <taxon>Eukaryota</taxon>
        <taxon>Metazoa</taxon>
        <taxon>Spiralia</taxon>
        <taxon>Lophotrochozoa</taxon>
        <taxon>Mollusca</taxon>
        <taxon>Gastropoda</taxon>
        <taxon>Caenogastropoda</taxon>
        <taxon>Sorbeoconcha</taxon>
        <taxon>Cerithioidea</taxon>
        <taxon>Batillariidae</taxon>
        <taxon>Batillaria</taxon>
    </lineage>
</organism>